<dbReference type="STRING" id="227941.CCA_00271"/>
<keyword evidence="6" id="KW-0964">Secreted</keyword>
<evidence type="ECO:0000256" key="5">
    <source>
        <dbReference type="ARBA" id="ARBA00022512"/>
    </source>
</evidence>
<dbReference type="InterPro" id="IPR005546">
    <property type="entry name" value="Autotransporte_beta"/>
</dbReference>
<dbReference type="Pfam" id="PF07548">
    <property type="entry name" value="ChlamPMP_M"/>
    <property type="match status" value="1"/>
</dbReference>
<keyword evidence="4" id="KW-1134">Transmembrane beta strand</keyword>
<evidence type="ECO:0000259" key="11">
    <source>
        <dbReference type="PROSITE" id="PS51208"/>
    </source>
</evidence>
<feature type="domain" description="Autotransporter" evidence="11">
    <location>
        <begin position="639"/>
        <end position="936"/>
    </location>
</feature>
<evidence type="ECO:0000256" key="10">
    <source>
        <dbReference type="ARBA" id="ARBA00023237"/>
    </source>
</evidence>
<comment type="subcellular location">
    <subcellularLocation>
        <location evidence="2">Cell outer membrane</location>
        <topology evidence="2">Peripheral membrane protein</topology>
        <orientation evidence="2">Extracellular side</orientation>
    </subcellularLocation>
    <subcellularLocation>
        <location evidence="1">Secreted</location>
        <location evidence="1">Cell wall</location>
    </subcellularLocation>
</comment>
<dbReference type="SMART" id="SM00869">
    <property type="entry name" value="Autotransporter"/>
    <property type="match status" value="1"/>
</dbReference>
<dbReference type="KEGG" id="cca:CCA_00271"/>
<dbReference type="Gene3D" id="2.40.128.130">
    <property type="entry name" value="Autotransporter beta-domain"/>
    <property type="match status" value="1"/>
</dbReference>
<evidence type="ECO:0000256" key="3">
    <source>
        <dbReference type="ARBA" id="ARBA00007542"/>
    </source>
</evidence>
<dbReference type="Pfam" id="PF02415">
    <property type="entry name" value="Chlam_PMP"/>
    <property type="match status" value="2"/>
</dbReference>
<reference evidence="12 13" key="1">
    <citation type="journal article" date="2003" name="Nucleic Acids Res.">
        <title>Genome sequence of Chlamydophila caviae (Chlamydia psittaci GPIC): examining the role of niche-specific genes in the evolution of the Chlamydiaceae.</title>
        <authorList>
            <person name="Read T.D."/>
            <person name="Myers G.S.A."/>
            <person name="Brunham R.C."/>
            <person name="Nelson W.C."/>
            <person name="Paulsen I.T."/>
            <person name="Heidelberg J.F."/>
            <person name="Holtzapple E.K."/>
            <person name="Khouri H.M."/>
            <person name="Federova N.B."/>
            <person name="Carty H.A."/>
            <person name="Umayam L.A."/>
            <person name="Haft D.H."/>
            <person name="Peterson J.D."/>
            <person name="Beanan M.J."/>
            <person name="White O."/>
            <person name="Salzberg S.L."/>
            <person name="Hsia R.-C."/>
            <person name="McClarty G."/>
            <person name="Rank R.G."/>
            <person name="Bavoil P.M."/>
            <person name="Fraser C.M."/>
        </authorList>
    </citation>
    <scope>NUCLEOTIDE SEQUENCE [LARGE SCALE GENOMIC DNA]</scope>
    <source>
        <strain evidence="13">ATCC VR-813 / DSM 19441 / 03DC25 / GPIC</strain>
    </source>
</reference>
<evidence type="ECO:0000313" key="12">
    <source>
        <dbReference type="EMBL" id="AAP05022.1"/>
    </source>
</evidence>
<dbReference type="NCBIfam" id="TIGR01376">
    <property type="entry name" value="POMP_repeat"/>
    <property type="match status" value="3"/>
</dbReference>
<evidence type="ECO:0000256" key="7">
    <source>
        <dbReference type="ARBA" id="ARBA00022692"/>
    </source>
</evidence>
<keyword evidence="13" id="KW-1185">Reference proteome</keyword>
<dbReference type="EMBL" id="AE015925">
    <property type="protein sequence ID" value="AAP05022.1"/>
    <property type="molecule type" value="Genomic_DNA"/>
</dbReference>
<gene>
    <name evidence="12" type="ordered locus">CCA_00271</name>
</gene>
<evidence type="ECO:0000256" key="9">
    <source>
        <dbReference type="ARBA" id="ARBA00023136"/>
    </source>
</evidence>
<keyword evidence="10" id="KW-0998">Cell outer membrane</keyword>
<evidence type="ECO:0000256" key="2">
    <source>
        <dbReference type="ARBA" id="ARBA00004416"/>
    </source>
</evidence>
<proteinExistence type="inferred from homology"/>
<organism evidence="12 13">
    <name type="scientific">Chlamydia caviae (strain ATCC VR-813 / DSM 19441 / 03DC25 / GPIC)</name>
    <name type="common">Chlamydophila caviae</name>
    <dbReference type="NCBI Taxonomy" id="227941"/>
    <lineage>
        <taxon>Bacteria</taxon>
        <taxon>Pseudomonadati</taxon>
        <taxon>Chlamydiota</taxon>
        <taxon>Chlamydiia</taxon>
        <taxon>Chlamydiales</taxon>
        <taxon>Chlamydiaceae</taxon>
        <taxon>Chlamydia/Chlamydophila group</taxon>
        <taxon>Chlamydia</taxon>
    </lineage>
</organism>
<dbReference type="InterPro" id="IPR036709">
    <property type="entry name" value="Autotransporte_beta_dom_sf"/>
</dbReference>
<dbReference type="GO" id="GO:0009279">
    <property type="term" value="C:cell outer membrane"/>
    <property type="evidence" value="ECO:0007669"/>
    <property type="project" value="UniProtKB-SubCell"/>
</dbReference>
<dbReference type="Pfam" id="PF03797">
    <property type="entry name" value="Autotransporter"/>
    <property type="match status" value="1"/>
</dbReference>
<evidence type="ECO:0000256" key="6">
    <source>
        <dbReference type="ARBA" id="ARBA00022525"/>
    </source>
</evidence>
<dbReference type="SUPFAM" id="SSF103515">
    <property type="entry name" value="Autotransporter"/>
    <property type="match status" value="1"/>
</dbReference>
<name>Q823Y2_CHLCV</name>
<dbReference type="OrthoDB" id="16673at2"/>
<accession>Q823Y2</accession>
<evidence type="ECO:0000256" key="8">
    <source>
        <dbReference type="ARBA" id="ARBA00022729"/>
    </source>
</evidence>
<dbReference type="RefSeq" id="WP_011006240.1">
    <property type="nucleotide sequence ID" value="NC_003361.3"/>
</dbReference>
<sequence>MEIQLSTLFSTYLLTSLFACLPLSLHASEKEAPYSWKTFGYEQLLKPEFFFDILEEQNTLEGLTRSTGGITVENYKNIICSQQISITPGGVFDAASVTIQNIQNDIKFISNITTQKGGVIHTPGNCTITQNLGKQYYISNESNASASTANSSYYGGVVYCRGDFELSKNRATICFAYNVARQRGGAIASETYCKIRENTHPILFTNNLALKEQGGAIYCRDCEIANNSGPICITSNCSPIGGGCLATSSVAIKNNSNLILFSNNSGVCDQPVGATSSGGAISAPMINIENNSGPICFDNNIVDRNGGALWFSTLTIKNNGLVQFINNRSKWGGALLIKNNGSCELSADNGDIIFDSNCGIKSDQLYRNAMHCTAGTTLKIGAKKNRCVKFYDPIQCTYSSPLIAFNHEDYHQGTILFSSVFVPPSFKLNDNFMSYIRNPLTIHNGVLAIEDRAALAAYQITQTEGTLRLGNGAVITTIQNASPQTTDGCTLALSKLALNLPSILAKGAEAPKIWVYPAGSNNNYTEDPNPTITISGPLKLLDNYNDDPYDSLNLSHGITRVPFLYLCDNATKKINIDALNVEAINDHLHYGYQGVWSPYWEEYTTITNPTSVLTANTSHRLLYADWTPTGYIPNPKYKTPLIANALWGSVYTTLSGMRTLPSPVANPDHFELSSQGVLLGVRQHNRSGIRGFRMESSGYALTSSAATKIDRKISFAFSQQMSHIKEHTTSNKVSSKNFFGSVQLRLPWLTASLAYNYGDHTAKHFYTEDNKDSEGNFHSHTFGACLNFTLNRSPINNAFIAPFIEAVAFRAMLSGFTEQGDFARKFTMHKHLQNLALPVGMIVQWAYDGHLPTTWQIQLAYHPVIYRHYPKVATTLLASSGTWHSSGTPIARNAFSFKIGNETQILSYVNIFLNYQGEGSSSFFSHYLKAGSTLTF</sequence>
<dbReference type="PROSITE" id="PS51208">
    <property type="entry name" value="AUTOTRANSPORTER"/>
    <property type="match status" value="1"/>
</dbReference>
<evidence type="ECO:0000256" key="1">
    <source>
        <dbReference type="ARBA" id="ARBA00004191"/>
    </source>
</evidence>
<keyword evidence="9" id="KW-0472">Membrane</keyword>
<dbReference type="eggNOG" id="COG3210">
    <property type="taxonomic scope" value="Bacteria"/>
</dbReference>
<dbReference type="InterPro" id="IPR003368">
    <property type="entry name" value="POMP_repeat"/>
</dbReference>
<evidence type="ECO:0000313" key="13">
    <source>
        <dbReference type="Proteomes" id="UP000002193"/>
    </source>
</evidence>
<keyword evidence="7" id="KW-0812">Transmembrane</keyword>
<dbReference type="AlphaFoldDB" id="Q823Y2"/>
<dbReference type="HOGENOM" id="CLU_004549_2_0_0"/>
<comment type="similarity">
    <text evidence="3">Belongs to the PMP outer membrane protein family.</text>
</comment>
<keyword evidence="8" id="KW-0732">Signal</keyword>
<dbReference type="Proteomes" id="UP000002193">
    <property type="component" value="Chromosome"/>
</dbReference>
<evidence type="ECO:0000256" key="4">
    <source>
        <dbReference type="ARBA" id="ARBA00022452"/>
    </source>
</evidence>
<keyword evidence="5" id="KW-0134">Cell wall</keyword>
<protein>
    <submittedName>
        <fullName evidence="12">Polymorphic outer membrane protein E/F family protein/autotransporter, putative</fullName>
    </submittedName>
</protein>
<dbReference type="InterPro" id="IPR011427">
    <property type="entry name" value="Polymorphic_membr_middle"/>
</dbReference>